<feature type="transmembrane region" description="Helical" evidence="1">
    <location>
        <begin position="155"/>
        <end position="178"/>
    </location>
</feature>
<feature type="transmembrane region" description="Helical" evidence="1">
    <location>
        <begin position="73"/>
        <end position="92"/>
    </location>
</feature>
<protein>
    <recommendedName>
        <fullName evidence="4">O-Antigen ligase</fullName>
    </recommendedName>
</protein>
<sequence length="389" mass="44195">MANRVVFFDGLLVFLSVVLVFGVYYSLYFFDFYQGAVSADVAAFNFLVKVVAVFLLFYSVSSSVVFCSDWRRLALFLFSVGFSCFYVLKGVYYGFDDYLFLNFAVCSLLYFGFYGFDRARFILFLDFCVAFLVLQVVLDFSLYKLGFSLWENRAYVGGLGNPSSFGFVCNILVAYVLFLKRLSFFSLCSLAVLIFGVLNTASLMSLILLVLVFFVRAMFWGVRAFVGASLLGGMIILGASLFELNAHLRYKFDSLLGFLFYGGGESISVSIRSRLHSEFLDYIADDPVGVVFFGYHWVSYYGVDSQYLTYFASFGVLFSLMFFGFCFVLSAISLLSGEDLSRFLGLVILMFLFVFLSNRILDYYPLSLVFVLFLAVLSELQVRRRVCMK</sequence>
<dbReference type="AlphaFoldDB" id="A0A1I4T1N9"/>
<evidence type="ECO:0000313" key="3">
    <source>
        <dbReference type="Proteomes" id="UP000243629"/>
    </source>
</evidence>
<feature type="transmembrane region" description="Helical" evidence="1">
    <location>
        <begin position="42"/>
        <end position="61"/>
    </location>
</feature>
<feature type="transmembrane region" description="Helical" evidence="1">
    <location>
        <begin position="98"/>
        <end position="116"/>
    </location>
</feature>
<evidence type="ECO:0000256" key="1">
    <source>
        <dbReference type="SAM" id="Phobius"/>
    </source>
</evidence>
<feature type="transmembrane region" description="Helical" evidence="1">
    <location>
        <begin position="190"/>
        <end position="214"/>
    </location>
</feature>
<dbReference type="STRING" id="1720063.SAMN05216217_11267"/>
<dbReference type="EMBL" id="FOUI01000012">
    <property type="protein sequence ID" value="SFM70527.1"/>
    <property type="molecule type" value="Genomic_DNA"/>
</dbReference>
<reference evidence="3" key="1">
    <citation type="submission" date="2016-10" db="EMBL/GenBank/DDBJ databases">
        <authorList>
            <person name="Varghese N."/>
            <person name="Submissions S."/>
        </authorList>
    </citation>
    <scope>NUCLEOTIDE SEQUENCE [LARGE SCALE GENOMIC DNA]</scope>
    <source>
        <strain evidence="3">DSM 24213</strain>
    </source>
</reference>
<feature type="transmembrane region" description="Helical" evidence="1">
    <location>
        <begin position="310"/>
        <end position="333"/>
    </location>
</feature>
<keyword evidence="1" id="KW-0812">Transmembrane</keyword>
<organism evidence="2 3">
    <name type="scientific">Halopseudomonas yangmingensis</name>
    <dbReference type="NCBI Taxonomy" id="1720063"/>
    <lineage>
        <taxon>Bacteria</taxon>
        <taxon>Pseudomonadati</taxon>
        <taxon>Pseudomonadota</taxon>
        <taxon>Gammaproteobacteria</taxon>
        <taxon>Pseudomonadales</taxon>
        <taxon>Pseudomonadaceae</taxon>
        <taxon>Halopseudomonas</taxon>
    </lineage>
</organism>
<keyword evidence="3" id="KW-1185">Reference proteome</keyword>
<feature type="transmembrane region" description="Helical" evidence="1">
    <location>
        <begin position="363"/>
        <end position="382"/>
    </location>
</feature>
<dbReference type="Proteomes" id="UP000243629">
    <property type="component" value="Unassembled WGS sequence"/>
</dbReference>
<keyword evidence="1" id="KW-1133">Transmembrane helix</keyword>
<feature type="transmembrane region" description="Helical" evidence="1">
    <location>
        <begin position="7"/>
        <end position="30"/>
    </location>
</feature>
<feature type="transmembrane region" description="Helical" evidence="1">
    <location>
        <begin position="123"/>
        <end position="143"/>
    </location>
</feature>
<proteinExistence type="predicted"/>
<dbReference type="OrthoDB" id="7063903at2"/>
<accession>A0A1I4T1N9</accession>
<name>A0A1I4T1N9_9GAMM</name>
<gene>
    <name evidence="2" type="ORF">SAMN05216217_11267</name>
</gene>
<keyword evidence="1" id="KW-0472">Membrane</keyword>
<evidence type="ECO:0000313" key="2">
    <source>
        <dbReference type="EMBL" id="SFM70527.1"/>
    </source>
</evidence>
<feature type="transmembrane region" description="Helical" evidence="1">
    <location>
        <begin position="220"/>
        <end position="242"/>
    </location>
</feature>
<dbReference type="RefSeq" id="WP_093477035.1">
    <property type="nucleotide sequence ID" value="NZ_FOUI01000012.1"/>
</dbReference>
<evidence type="ECO:0008006" key="4">
    <source>
        <dbReference type="Google" id="ProtNLM"/>
    </source>
</evidence>